<keyword evidence="1" id="KW-0812">Transmembrane</keyword>
<feature type="transmembrane region" description="Helical" evidence="1">
    <location>
        <begin position="193"/>
        <end position="211"/>
    </location>
</feature>
<evidence type="ECO:0000313" key="2">
    <source>
        <dbReference type="EMBL" id="TKB46460.1"/>
    </source>
</evidence>
<keyword evidence="3" id="KW-1185">Reference proteome</keyword>
<dbReference type="RefSeq" id="WP_136854630.1">
    <property type="nucleotide sequence ID" value="NZ_SWCI01000021.1"/>
</dbReference>
<feature type="transmembrane region" description="Helical" evidence="1">
    <location>
        <begin position="6"/>
        <end position="21"/>
    </location>
</feature>
<evidence type="ECO:0000256" key="1">
    <source>
        <dbReference type="SAM" id="Phobius"/>
    </source>
</evidence>
<dbReference type="OrthoDB" id="6717970at2"/>
<feature type="transmembrane region" description="Helical" evidence="1">
    <location>
        <begin position="260"/>
        <end position="278"/>
    </location>
</feature>
<feature type="transmembrane region" description="Helical" evidence="1">
    <location>
        <begin position="231"/>
        <end position="248"/>
    </location>
</feature>
<comment type="caution">
    <text evidence="2">The sequence shown here is derived from an EMBL/GenBank/DDBJ whole genome shotgun (WGS) entry which is preliminary data.</text>
</comment>
<accession>A0A4U1B7A7</accession>
<name>A0A4U1B7A7_9GAMM</name>
<dbReference type="AlphaFoldDB" id="A0A4U1B7A7"/>
<feature type="transmembrane region" description="Helical" evidence="1">
    <location>
        <begin position="89"/>
        <end position="106"/>
    </location>
</feature>
<keyword evidence="1" id="KW-1133">Transmembrane helix</keyword>
<evidence type="ECO:0000313" key="3">
    <source>
        <dbReference type="Proteomes" id="UP000305674"/>
    </source>
</evidence>
<feature type="transmembrane region" description="Helical" evidence="1">
    <location>
        <begin position="284"/>
        <end position="302"/>
    </location>
</feature>
<feature type="transmembrane region" description="Helical" evidence="1">
    <location>
        <begin position="309"/>
        <end position="328"/>
    </location>
</feature>
<keyword evidence="1" id="KW-0472">Membrane</keyword>
<protein>
    <recommendedName>
        <fullName evidence="4">EpsG family protein</fullName>
    </recommendedName>
</protein>
<gene>
    <name evidence="2" type="ORF">FCL40_17860</name>
</gene>
<dbReference type="EMBL" id="SWCI01000021">
    <property type="protein sequence ID" value="TKB46460.1"/>
    <property type="molecule type" value="Genomic_DNA"/>
</dbReference>
<proteinExistence type="predicted"/>
<organism evidence="2 3">
    <name type="scientific">Ferrimonas sediminicola</name>
    <dbReference type="NCBI Taxonomy" id="2569538"/>
    <lineage>
        <taxon>Bacteria</taxon>
        <taxon>Pseudomonadati</taxon>
        <taxon>Pseudomonadota</taxon>
        <taxon>Gammaproteobacteria</taxon>
        <taxon>Alteromonadales</taxon>
        <taxon>Ferrimonadaceae</taxon>
        <taxon>Ferrimonas</taxon>
    </lineage>
</organism>
<dbReference type="Proteomes" id="UP000305674">
    <property type="component" value="Unassembled WGS sequence"/>
</dbReference>
<reference evidence="2 3" key="1">
    <citation type="submission" date="2019-04" db="EMBL/GenBank/DDBJ databases">
        <authorList>
            <person name="Hwang J.C."/>
        </authorList>
    </citation>
    <scope>NUCLEOTIDE SEQUENCE [LARGE SCALE GENOMIC DNA]</scope>
    <source>
        <strain evidence="2 3">IMCC35001</strain>
    </source>
</reference>
<feature type="transmembrane region" description="Helical" evidence="1">
    <location>
        <begin position="157"/>
        <end position="181"/>
    </location>
</feature>
<sequence length="338" mass="37722">MTIELIVYVCCFVLALINCILPSRLVFFTLLAFYVFFLVVARLSGFDIDIEVYVESMRGVDFDLLYYKKEIVFWWLNTKFYELFESPELALLSWDLVWLVVSYVGFKRISLNRESLISSYSTFLVCFPVIMGLQNILRQLLATSVFIFALGFVESSILIGGGVFLCAAFMHNAVAILAPILFSRRLKTISPGFRTITISMAFALGCFVIFLLGSSALGKSNVSTGMDLSKVYMLFLFAFILIGAVFLKGNVLRSAVSSDVMLYGVITVGCLSLFLSSATVERIGMFYIVVSIPILFNTISSLKRSSNRVAFRVLSFLLLAAPVLLFSSSRNMLQSTIS</sequence>
<evidence type="ECO:0008006" key="4">
    <source>
        <dbReference type="Google" id="ProtNLM"/>
    </source>
</evidence>
<feature type="transmembrane region" description="Helical" evidence="1">
    <location>
        <begin position="118"/>
        <end position="137"/>
    </location>
</feature>